<name>A0A2M9BXM5_9FLAO</name>
<accession>A0A2M9BXM5</accession>
<gene>
    <name evidence="3" type="ORF">CLV73_3342</name>
</gene>
<dbReference type="InterPro" id="IPR036425">
    <property type="entry name" value="MoaB/Mog-like_dom_sf"/>
</dbReference>
<dbReference type="InterPro" id="IPR008135">
    <property type="entry name" value="Competence-induced_CinA"/>
</dbReference>
<dbReference type="Pfam" id="PF00994">
    <property type="entry name" value="MoCF_biosynth"/>
    <property type="match status" value="1"/>
</dbReference>
<evidence type="ECO:0000256" key="1">
    <source>
        <dbReference type="HAMAP-Rule" id="MF_00226"/>
    </source>
</evidence>
<dbReference type="Proteomes" id="UP000228740">
    <property type="component" value="Unassembled WGS sequence"/>
</dbReference>
<evidence type="ECO:0000313" key="3">
    <source>
        <dbReference type="EMBL" id="PJJ62837.1"/>
    </source>
</evidence>
<dbReference type="AlphaFoldDB" id="A0A2M9BXM5"/>
<dbReference type="InterPro" id="IPR008136">
    <property type="entry name" value="CinA_C"/>
</dbReference>
<dbReference type="PANTHER" id="PTHR13939">
    <property type="entry name" value="NICOTINAMIDE-NUCLEOTIDE AMIDOHYDROLASE PNCC"/>
    <property type="match status" value="1"/>
</dbReference>
<dbReference type="HAMAP" id="MF_00226_B">
    <property type="entry name" value="CinA_B"/>
    <property type="match status" value="1"/>
</dbReference>
<dbReference type="SUPFAM" id="SSF53218">
    <property type="entry name" value="Molybdenum cofactor biosynthesis proteins"/>
    <property type="match status" value="1"/>
</dbReference>
<sequence length="436" mass="48416">MLPANENFPSFVNEFFSKINMENAVLITIGDEILSGNTVDTNSNFIATELKNIGIKVSQIFTISDEIEIIKHTIKSAFEIGDLIITTGGLGPTRDDKTKKAIAEFFNDEIALDEATFNHLKAYMEKRGRLEILERNREQAFVPTKSTVFQNHFGTAPCMMMEQNGKLLFSLPGVPYEVKPLIKDQIVPYLKDKFSLNYISTRIVSVVGIPESILADTIEDWELALPENLTLSYLPVGTRVKLRLTATGKDPVILQQELEEEIQKLLPLIKDNVIATSEDKIEKILAEILTGRKLTISTAESCTGGELAKMITSVSGSSKYYFGGIVAYATEKKIEILKVRKETVDEFTVVSEQVASEMAEGCQQLFGTDISLSTTGVAGPGKGEDGKDVGTVFYTIRIGEKEMTSKLYMPHLERLDFMNFVSQKIIQDLVGILINN</sequence>
<dbReference type="PIRSF" id="PIRSF006728">
    <property type="entry name" value="CinA"/>
    <property type="match status" value="1"/>
</dbReference>
<dbReference type="InterPro" id="IPR041424">
    <property type="entry name" value="CinA_KH"/>
</dbReference>
<proteinExistence type="inferred from homology"/>
<dbReference type="InterPro" id="IPR050101">
    <property type="entry name" value="CinA"/>
</dbReference>
<dbReference type="InterPro" id="IPR036653">
    <property type="entry name" value="CinA-like_C"/>
</dbReference>
<dbReference type="NCBIfam" id="TIGR00199">
    <property type="entry name" value="PncC_domain"/>
    <property type="match status" value="1"/>
</dbReference>
<protein>
    <recommendedName>
        <fullName evidence="1">CinA-like protein</fullName>
    </recommendedName>
</protein>
<organism evidence="3 4">
    <name type="scientific">Chryseobacterium geocarposphaerae</name>
    <dbReference type="NCBI Taxonomy" id="1416776"/>
    <lineage>
        <taxon>Bacteria</taxon>
        <taxon>Pseudomonadati</taxon>
        <taxon>Bacteroidota</taxon>
        <taxon>Flavobacteriia</taxon>
        <taxon>Flavobacteriales</taxon>
        <taxon>Weeksellaceae</taxon>
        <taxon>Chryseobacterium group</taxon>
        <taxon>Chryseobacterium</taxon>
    </lineage>
</organism>
<keyword evidence="4" id="KW-1185">Reference proteome</keyword>
<dbReference type="SMART" id="SM00852">
    <property type="entry name" value="MoCF_biosynth"/>
    <property type="match status" value="1"/>
</dbReference>
<comment type="similarity">
    <text evidence="1">Belongs to the CinA family.</text>
</comment>
<dbReference type="Pfam" id="PF02464">
    <property type="entry name" value="CinA"/>
    <property type="match status" value="1"/>
</dbReference>
<dbReference type="EMBL" id="PGFD01000003">
    <property type="protein sequence ID" value="PJJ62837.1"/>
    <property type="molecule type" value="Genomic_DNA"/>
</dbReference>
<comment type="caution">
    <text evidence="3">The sequence shown here is derived from an EMBL/GenBank/DDBJ whole genome shotgun (WGS) entry which is preliminary data.</text>
</comment>
<dbReference type="SUPFAM" id="SSF142433">
    <property type="entry name" value="CinA-like"/>
    <property type="match status" value="1"/>
</dbReference>
<dbReference type="InterPro" id="IPR001453">
    <property type="entry name" value="MoaB/Mog_dom"/>
</dbReference>
<dbReference type="Gene3D" id="3.40.980.10">
    <property type="entry name" value="MoaB/Mog-like domain"/>
    <property type="match status" value="1"/>
</dbReference>
<dbReference type="Pfam" id="PF18146">
    <property type="entry name" value="CinA_KH"/>
    <property type="match status" value="1"/>
</dbReference>
<evidence type="ECO:0000259" key="2">
    <source>
        <dbReference type="SMART" id="SM00852"/>
    </source>
</evidence>
<dbReference type="PANTHER" id="PTHR13939:SF0">
    <property type="entry name" value="NMN AMIDOHYDROLASE-LIKE PROTEIN YFAY"/>
    <property type="match status" value="1"/>
</dbReference>
<dbReference type="Gene3D" id="3.90.950.20">
    <property type="entry name" value="CinA-like"/>
    <property type="match status" value="1"/>
</dbReference>
<dbReference type="NCBIfam" id="TIGR00177">
    <property type="entry name" value="molyb_syn"/>
    <property type="match status" value="1"/>
</dbReference>
<dbReference type="CDD" id="cd00885">
    <property type="entry name" value="cinA"/>
    <property type="match status" value="1"/>
</dbReference>
<dbReference type="NCBIfam" id="TIGR00200">
    <property type="entry name" value="cinA_nterm"/>
    <property type="match status" value="1"/>
</dbReference>
<reference evidence="3 4" key="1">
    <citation type="submission" date="2017-11" db="EMBL/GenBank/DDBJ databases">
        <title>Genomic Encyclopedia of Archaeal and Bacterial Type Strains, Phase II (KMG-II): From Individual Species to Whole Genera.</title>
        <authorList>
            <person name="Goeker M."/>
        </authorList>
    </citation>
    <scope>NUCLEOTIDE SEQUENCE [LARGE SCALE GENOMIC DNA]</scope>
    <source>
        <strain evidence="3 4">DSM 27617</strain>
    </source>
</reference>
<feature type="domain" description="MoaB/Mog" evidence="2">
    <location>
        <begin position="25"/>
        <end position="193"/>
    </location>
</feature>
<evidence type="ECO:0000313" key="4">
    <source>
        <dbReference type="Proteomes" id="UP000228740"/>
    </source>
</evidence>